<comment type="caution">
    <text evidence="1">The sequence shown here is derived from an EMBL/GenBank/DDBJ whole genome shotgun (WGS) entry which is preliminary data.</text>
</comment>
<dbReference type="OrthoDB" id="3052721at2759"/>
<dbReference type="EMBL" id="JACAZH010000028">
    <property type="protein sequence ID" value="KAF7341072.1"/>
    <property type="molecule type" value="Genomic_DNA"/>
</dbReference>
<gene>
    <name evidence="1" type="ORF">MSAN_02093300</name>
</gene>
<dbReference type="AlphaFoldDB" id="A0A8H6XHD4"/>
<reference evidence="1" key="1">
    <citation type="submission" date="2020-05" db="EMBL/GenBank/DDBJ databases">
        <title>Mycena genomes resolve the evolution of fungal bioluminescence.</title>
        <authorList>
            <person name="Tsai I.J."/>
        </authorList>
    </citation>
    <scope>NUCLEOTIDE SEQUENCE</scope>
    <source>
        <strain evidence="1">160909Yilan</strain>
    </source>
</reference>
<organism evidence="1 2">
    <name type="scientific">Mycena sanguinolenta</name>
    <dbReference type="NCBI Taxonomy" id="230812"/>
    <lineage>
        <taxon>Eukaryota</taxon>
        <taxon>Fungi</taxon>
        <taxon>Dikarya</taxon>
        <taxon>Basidiomycota</taxon>
        <taxon>Agaricomycotina</taxon>
        <taxon>Agaricomycetes</taxon>
        <taxon>Agaricomycetidae</taxon>
        <taxon>Agaricales</taxon>
        <taxon>Marasmiineae</taxon>
        <taxon>Mycenaceae</taxon>
        <taxon>Mycena</taxon>
    </lineage>
</organism>
<accession>A0A8H6XHD4</accession>
<name>A0A8H6XHD4_9AGAR</name>
<sequence>MQSQIRMRHLLDQSSAEAARLKSLLHDSRQKTRTIQMQNLRSRRSRDKARAKAQKAIELSKTKICWSLRKGGAYTADARAMARALVGAGCSQEKVGEMIQYIARMAGRSVKQKMSRRTVQRALMEGGVALSTDATTVRGENYESGHVMINKGTTHKMRIFSMTSTVSHSSEAQLANIKFQITAISTLYKQCPLAKRSKLNFELHDFARVVKTMGADHAADAKKLGRLFESWRNETSRILLGYEEIQRMEPPKIVEIVREIAAKNLEEVGGTEAWSKLSDDQKDTLTKSSMDRVGHGYRVHVRVWTRGSAGFGYGSGFLTRRHTVD</sequence>
<evidence type="ECO:0000313" key="1">
    <source>
        <dbReference type="EMBL" id="KAF7341072.1"/>
    </source>
</evidence>
<proteinExistence type="predicted"/>
<keyword evidence="2" id="KW-1185">Reference proteome</keyword>
<evidence type="ECO:0000313" key="2">
    <source>
        <dbReference type="Proteomes" id="UP000623467"/>
    </source>
</evidence>
<dbReference type="Proteomes" id="UP000623467">
    <property type="component" value="Unassembled WGS sequence"/>
</dbReference>
<protein>
    <submittedName>
        <fullName evidence="1">Uncharacterized protein</fullName>
    </submittedName>
</protein>